<dbReference type="KEGG" id="stp:Strop_0544"/>
<sequence>MGNHYVLVLARYSASDPYTTVTDDGGNTWTRRDFAPKSGSAGRRIELWTCSPTAPFTGVSAAFTGSGSALGALVRVPGASGVVDVVLADHRSSSATPASVDITPTEADTLVLAAVQANPNLASTITPGSGWISLVTDVNGPSLVFQIGPPAGVPIGVDWNFGSAAGSGHVIIALQQGAAPPTGPACTVWVGGAEATASVEGVWDGQQVVSITSLEVT</sequence>
<dbReference type="Proteomes" id="UP000000235">
    <property type="component" value="Chromosome"/>
</dbReference>
<dbReference type="AlphaFoldDB" id="A4X2C7"/>
<dbReference type="RefSeq" id="WP_011904461.1">
    <property type="nucleotide sequence ID" value="NC_009380.1"/>
</dbReference>
<evidence type="ECO:0000313" key="2">
    <source>
        <dbReference type="Proteomes" id="UP000000235"/>
    </source>
</evidence>
<proteinExistence type="predicted"/>
<dbReference type="STRING" id="369723.Strop_0544"/>
<organism evidence="1 2">
    <name type="scientific">Salinispora tropica (strain ATCC BAA-916 / DSM 44818 / JCM 13857 / NBRC 105044 / CNB-440)</name>
    <dbReference type="NCBI Taxonomy" id="369723"/>
    <lineage>
        <taxon>Bacteria</taxon>
        <taxon>Bacillati</taxon>
        <taxon>Actinomycetota</taxon>
        <taxon>Actinomycetes</taxon>
        <taxon>Micromonosporales</taxon>
        <taxon>Micromonosporaceae</taxon>
        <taxon>Salinispora</taxon>
    </lineage>
</organism>
<keyword evidence="2" id="KW-1185">Reference proteome</keyword>
<accession>A4X2C7</accession>
<dbReference type="PATRIC" id="fig|369723.5.peg.554"/>
<reference evidence="2" key="1">
    <citation type="journal article" date="2007" name="Proc. Natl. Acad. Sci. U.S.A.">
        <title>Genome sequencing reveals complex secondary metabolome in the marine actinomycete Salinispora tropica.</title>
        <authorList>
            <person name="Udwary D.W."/>
            <person name="Zeigler L."/>
            <person name="Asolkar R.N."/>
            <person name="Singan V."/>
            <person name="Lapidus A."/>
            <person name="Fenical W."/>
            <person name="Jensen P.R."/>
            <person name="Moore B.S."/>
        </authorList>
    </citation>
    <scope>NUCLEOTIDE SEQUENCE [LARGE SCALE GENOMIC DNA]</scope>
    <source>
        <strain evidence="2">ATCC BAA-916 / DSM 44818 / CNB-440</strain>
    </source>
</reference>
<dbReference type="EMBL" id="CP000667">
    <property type="protein sequence ID" value="ABP53027.1"/>
    <property type="molecule type" value="Genomic_DNA"/>
</dbReference>
<evidence type="ECO:0000313" key="1">
    <source>
        <dbReference type="EMBL" id="ABP53027.1"/>
    </source>
</evidence>
<name>A4X2C7_SALTO</name>
<gene>
    <name evidence="1" type="ordered locus">Strop_0544</name>
</gene>
<protein>
    <submittedName>
        <fullName evidence="1">Uncharacterized protein</fullName>
    </submittedName>
</protein>
<dbReference type="HOGENOM" id="CLU_1271537_0_0_11"/>